<protein>
    <submittedName>
        <fullName evidence="1">Uncharacterized protein</fullName>
    </submittedName>
</protein>
<dbReference type="EMBL" id="BK015266">
    <property type="protein sequence ID" value="DAD98724.1"/>
    <property type="molecule type" value="Genomic_DNA"/>
</dbReference>
<name>A0A8S5NWG8_9CAUD</name>
<evidence type="ECO:0000313" key="1">
    <source>
        <dbReference type="EMBL" id="DAD98724.1"/>
    </source>
</evidence>
<proteinExistence type="predicted"/>
<organism evidence="1">
    <name type="scientific">Myoviridae sp. ctPT18</name>
    <dbReference type="NCBI Taxonomy" id="2825098"/>
    <lineage>
        <taxon>Viruses</taxon>
        <taxon>Duplodnaviria</taxon>
        <taxon>Heunggongvirae</taxon>
        <taxon>Uroviricota</taxon>
        <taxon>Caudoviricetes</taxon>
    </lineage>
</organism>
<reference evidence="1" key="1">
    <citation type="journal article" date="2021" name="Proc. Natl. Acad. Sci. U.S.A.">
        <title>A Catalog of Tens of Thousands of Viruses from Human Metagenomes Reveals Hidden Associations with Chronic Diseases.</title>
        <authorList>
            <person name="Tisza M.J."/>
            <person name="Buck C.B."/>
        </authorList>
    </citation>
    <scope>NUCLEOTIDE SEQUENCE</scope>
    <source>
        <strain evidence="1">CtPT18</strain>
    </source>
</reference>
<sequence length="72" mass="8423">MMKTPCKNCELRTVGCHGTCVSYIMYKARMDRQSKERNMQCDVGAYIGNNIKRIRHRLRKCNKYGLGSNYID</sequence>
<accession>A0A8S5NWG8</accession>